<protein>
    <recommendedName>
        <fullName evidence="3">Bacterial transcriptional activator domain-containing protein</fullName>
    </recommendedName>
</protein>
<reference evidence="5" key="1">
    <citation type="journal article" date="2019" name="Int. J. Syst. Evol. Microbiol.">
        <title>The Global Catalogue of Microorganisms (GCM) 10K type strain sequencing project: providing services to taxonomists for standard genome sequencing and annotation.</title>
        <authorList>
            <consortium name="The Broad Institute Genomics Platform"/>
            <consortium name="The Broad Institute Genome Sequencing Center for Infectious Disease"/>
            <person name="Wu L."/>
            <person name="Ma J."/>
        </authorList>
    </citation>
    <scope>NUCLEOTIDE SEQUENCE [LARGE SCALE GENOMIC DNA]</scope>
    <source>
        <strain evidence="5">JCM 17326</strain>
    </source>
</reference>
<evidence type="ECO:0000313" key="4">
    <source>
        <dbReference type="EMBL" id="GAA3567469.1"/>
    </source>
</evidence>
<dbReference type="Pfam" id="PF03704">
    <property type="entry name" value="BTAD"/>
    <property type="match status" value="1"/>
</dbReference>
<dbReference type="SUPFAM" id="SSF52540">
    <property type="entry name" value="P-loop containing nucleoside triphosphate hydrolases"/>
    <property type="match status" value="1"/>
</dbReference>
<proteinExistence type="predicted"/>
<dbReference type="RefSeq" id="WP_345566155.1">
    <property type="nucleotide sequence ID" value="NZ_BAABDQ010000012.1"/>
</dbReference>
<dbReference type="PANTHER" id="PTHR35807">
    <property type="entry name" value="TRANSCRIPTIONAL REGULATOR REDD-RELATED"/>
    <property type="match status" value="1"/>
</dbReference>
<dbReference type="InterPro" id="IPR016032">
    <property type="entry name" value="Sig_transdc_resp-reg_C-effctor"/>
</dbReference>
<evidence type="ECO:0000259" key="3">
    <source>
        <dbReference type="SMART" id="SM01043"/>
    </source>
</evidence>
<dbReference type="SUPFAM" id="SSF46894">
    <property type="entry name" value="C-terminal effector domain of the bipartite response regulators"/>
    <property type="match status" value="1"/>
</dbReference>
<feature type="domain" description="Bacterial transcriptional activator" evidence="3">
    <location>
        <begin position="92"/>
        <end position="233"/>
    </location>
</feature>
<evidence type="ECO:0000313" key="5">
    <source>
        <dbReference type="Proteomes" id="UP001500630"/>
    </source>
</evidence>
<name>A0ABP6XI49_9ACTN</name>
<comment type="caution">
    <text evidence="4">The sequence shown here is derived from an EMBL/GenBank/DDBJ whole genome shotgun (WGS) entry which is preliminary data.</text>
</comment>
<gene>
    <name evidence="4" type="ORF">GCM10022419_055300</name>
</gene>
<dbReference type="CDD" id="cd15831">
    <property type="entry name" value="BTAD"/>
    <property type="match status" value="1"/>
</dbReference>
<dbReference type="Gene3D" id="1.10.10.10">
    <property type="entry name" value="Winged helix-like DNA-binding domain superfamily/Winged helix DNA-binding domain"/>
    <property type="match status" value="1"/>
</dbReference>
<keyword evidence="1" id="KW-0805">Transcription regulation</keyword>
<evidence type="ECO:0000256" key="2">
    <source>
        <dbReference type="ARBA" id="ARBA00023163"/>
    </source>
</evidence>
<dbReference type="Gene3D" id="1.25.40.10">
    <property type="entry name" value="Tetratricopeptide repeat domain"/>
    <property type="match status" value="1"/>
</dbReference>
<organism evidence="4 5">
    <name type="scientific">Nonomuraea rosea</name>
    <dbReference type="NCBI Taxonomy" id="638574"/>
    <lineage>
        <taxon>Bacteria</taxon>
        <taxon>Bacillati</taxon>
        <taxon>Actinomycetota</taxon>
        <taxon>Actinomycetes</taxon>
        <taxon>Streptosporangiales</taxon>
        <taxon>Streptosporangiaceae</taxon>
        <taxon>Nonomuraea</taxon>
    </lineage>
</organism>
<dbReference type="Proteomes" id="UP001500630">
    <property type="component" value="Unassembled WGS sequence"/>
</dbReference>
<dbReference type="InterPro" id="IPR027417">
    <property type="entry name" value="P-loop_NTPase"/>
</dbReference>
<dbReference type="PRINTS" id="PR00364">
    <property type="entry name" value="DISEASERSIST"/>
</dbReference>
<keyword evidence="5" id="KW-1185">Reference proteome</keyword>
<accession>A0ABP6XI49</accession>
<sequence>MRFGLLGTVALWRGNSEIRLATKRSKAVMARLLLSPGRLVSLDSLIDGLYGESPAKSARNQVHRGVGELRKHSVCVVERDGSYLLDVSRDAVDAWQFKDLTERAGSAAQPGSKARILREALKVWRGPALAGLDSDVFRSMAVEWEERRLSAVQDRIEADLAIGRHDELIPELRRLVGEHPLRERFHWQLMAACYRAGRTGESIAAYTRLRADLADELGIDPSPEVRRLYEQILRQEPVVRADGPGPDAPAPRQLPRRPVRIAGRGAELRRIQTALEGGRGAVTITGSAGSGKSTLALEAAHRAAEMFPDGSLYSADPDGALPGMLRALGETSVPERPDERRGRLQTLLADRRILIMLENVTSAAQIRPLLPAGDACALIATGRASLASLREAVEITLGELPPGDAWTLLADGAGAHRLAAEPEATRRVSELCGGLPLALDIAAAKLAAKPHWRVATLAARLEDRDRILGELRHDDLDVRPALDAGYHALPPEARALLRRIGYYGSAELSLLEASELLEVCAAEAEELIEALIDARVVTVRGVGGGLPLAYGCDNLVLAHARARALAEDPISELDAAVMRALAAVLVPAAQYCG</sequence>
<dbReference type="InterPro" id="IPR005158">
    <property type="entry name" value="BTAD"/>
</dbReference>
<dbReference type="PANTHER" id="PTHR35807:SF1">
    <property type="entry name" value="TRANSCRIPTIONAL REGULATOR REDD"/>
    <property type="match status" value="1"/>
</dbReference>
<evidence type="ECO:0000256" key="1">
    <source>
        <dbReference type="ARBA" id="ARBA00023015"/>
    </source>
</evidence>
<dbReference type="InterPro" id="IPR036388">
    <property type="entry name" value="WH-like_DNA-bd_sf"/>
</dbReference>
<dbReference type="InterPro" id="IPR011990">
    <property type="entry name" value="TPR-like_helical_dom_sf"/>
</dbReference>
<dbReference type="InterPro" id="IPR051677">
    <property type="entry name" value="AfsR-DnrI-RedD_regulator"/>
</dbReference>
<keyword evidence="2" id="KW-0804">Transcription</keyword>
<dbReference type="EMBL" id="BAABDQ010000012">
    <property type="protein sequence ID" value="GAA3567469.1"/>
    <property type="molecule type" value="Genomic_DNA"/>
</dbReference>
<dbReference type="SUPFAM" id="SSF48452">
    <property type="entry name" value="TPR-like"/>
    <property type="match status" value="1"/>
</dbReference>
<dbReference type="Gene3D" id="3.40.50.300">
    <property type="entry name" value="P-loop containing nucleotide triphosphate hydrolases"/>
    <property type="match status" value="1"/>
</dbReference>
<dbReference type="SMART" id="SM01043">
    <property type="entry name" value="BTAD"/>
    <property type="match status" value="1"/>
</dbReference>